<dbReference type="OrthoDB" id="5593455at2759"/>
<feature type="domain" description="Muniscin C-terminal" evidence="1">
    <location>
        <begin position="169"/>
        <end position="239"/>
    </location>
</feature>
<dbReference type="InterPro" id="IPR018808">
    <property type="entry name" value="Muniscin_C"/>
</dbReference>
<dbReference type="AlphaFoldDB" id="A0A0D8XRS2"/>
<dbReference type="STRING" id="29172.A0A0D8XRS2"/>
<evidence type="ECO:0000259" key="1">
    <source>
        <dbReference type="Pfam" id="PF10291"/>
    </source>
</evidence>
<dbReference type="Pfam" id="PF10291">
    <property type="entry name" value="muHD"/>
    <property type="match status" value="1"/>
</dbReference>
<dbReference type="Proteomes" id="UP000053766">
    <property type="component" value="Unassembled WGS sequence"/>
</dbReference>
<keyword evidence="3" id="KW-1185">Reference proteome</keyword>
<dbReference type="EMBL" id="KN716352">
    <property type="protein sequence ID" value="KJH46454.1"/>
    <property type="molecule type" value="Genomic_DNA"/>
</dbReference>
<reference evidence="2 3" key="1">
    <citation type="submission" date="2013-11" db="EMBL/GenBank/DDBJ databases">
        <title>Draft genome of the bovine lungworm Dictyocaulus viviparus.</title>
        <authorList>
            <person name="Mitreva M."/>
        </authorList>
    </citation>
    <scope>NUCLEOTIDE SEQUENCE [LARGE SCALE GENOMIC DNA]</scope>
    <source>
        <strain evidence="2 3">HannoverDv2000</strain>
    </source>
</reference>
<gene>
    <name evidence="2" type="ORF">DICVIV_07484</name>
</gene>
<reference evidence="3" key="2">
    <citation type="journal article" date="2016" name="Sci. Rep.">
        <title>Dictyocaulus viviparus genome, variome and transcriptome elucidate lungworm biology and support future intervention.</title>
        <authorList>
            <person name="McNulty S.N."/>
            <person name="Strube C."/>
            <person name="Rosa B.A."/>
            <person name="Martin J.C."/>
            <person name="Tyagi R."/>
            <person name="Choi Y.J."/>
            <person name="Wang Q."/>
            <person name="Hallsworth Pepin K."/>
            <person name="Zhang X."/>
            <person name="Ozersky P."/>
            <person name="Wilson R.K."/>
            <person name="Sternberg P.W."/>
            <person name="Gasser R.B."/>
            <person name="Mitreva M."/>
        </authorList>
    </citation>
    <scope>NUCLEOTIDE SEQUENCE [LARGE SCALE GENOMIC DNA]</scope>
    <source>
        <strain evidence="3">HannoverDv2000</strain>
    </source>
</reference>
<proteinExistence type="predicted"/>
<organism evidence="2 3">
    <name type="scientific">Dictyocaulus viviparus</name>
    <name type="common">Bovine lungworm</name>
    <dbReference type="NCBI Taxonomy" id="29172"/>
    <lineage>
        <taxon>Eukaryota</taxon>
        <taxon>Metazoa</taxon>
        <taxon>Ecdysozoa</taxon>
        <taxon>Nematoda</taxon>
        <taxon>Chromadorea</taxon>
        <taxon>Rhabditida</taxon>
        <taxon>Rhabditina</taxon>
        <taxon>Rhabditomorpha</taxon>
        <taxon>Strongyloidea</taxon>
        <taxon>Metastrongylidae</taxon>
        <taxon>Dictyocaulus</taxon>
    </lineage>
</organism>
<accession>A0A0D8XRS2</accession>
<name>A0A0D8XRS2_DICVI</name>
<evidence type="ECO:0000313" key="2">
    <source>
        <dbReference type="EMBL" id="KJH46454.1"/>
    </source>
</evidence>
<evidence type="ECO:0000313" key="3">
    <source>
        <dbReference type="Proteomes" id="UP000053766"/>
    </source>
</evidence>
<sequence length="263" mass="28748">MIKPVESTRPINVSVDELRDAVGHITISKSNTFDKDPWSVGSSRPPLFSQSLSGGSLKPLRPCHTADGRYRTNFNESDFGRSNVPLNFSASMGPVAGMARARPRSNTPTYNSTISVGTVLQKDSFNSVEWGSSFAISNNENGSFGESSFNLSQSTANLLQETISEHRVPVAMAINEYSHVWFKSANVNERVTRTFGTVLISFAASSLSLLTDVRADIEPFQFTLTDADIVKSVVPNKQVCLFSIMTFDSFLTQTRIMILASSA</sequence>
<protein>
    <recommendedName>
        <fullName evidence="1">Muniscin C-terminal domain-containing protein</fullName>
    </recommendedName>
</protein>